<evidence type="ECO:0000259" key="2">
    <source>
        <dbReference type="Pfam" id="PF12770"/>
    </source>
</evidence>
<feature type="chain" id="PRO_5046320815" evidence="1">
    <location>
        <begin position="20"/>
        <end position="1132"/>
    </location>
</feature>
<dbReference type="RefSeq" id="WP_380718242.1">
    <property type="nucleotide sequence ID" value="NZ_JBHSGI010000024.1"/>
</dbReference>
<feature type="domain" description="CHAT" evidence="2">
    <location>
        <begin position="795"/>
        <end position="1131"/>
    </location>
</feature>
<dbReference type="Proteomes" id="UP001595973">
    <property type="component" value="Unassembled WGS sequence"/>
</dbReference>
<dbReference type="SUPFAM" id="SSF48452">
    <property type="entry name" value="TPR-like"/>
    <property type="match status" value="2"/>
</dbReference>
<comment type="caution">
    <text evidence="3">The sequence shown here is derived from an EMBL/GenBank/DDBJ whole genome shotgun (WGS) entry which is preliminary data.</text>
</comment>
<dbReference type="Pfam" id="PF12770">
    <property type="entry name" value="CHAT"/>
    <property type="match status" value="1"/>
</dbReference>
<keyword evidence="4" id="KW-1185">Reference proteome</keyword>
<accession>A0ABV9KIF1</accession>
<proteinExistence type="predicted"/>
<keyword evidence="1" id="KW-0732">Signal</keyword>
<reference evidence="4" key="1">
    <citation type="journal article" date="2019" name="Int. J. Syst. Evol. Microbiol.">
        <title>The Global Catalogue of Microorganisms (GCM) 10K type strain sequencing project: providing services to taxonomists for standard genome sequencing and annotation.</title>
        <authorList>
            <consortium name="The Broad Institute Genomics Platform"/>
            <consortium name="The Broad Institute Genome Sequencing Center for Infectious Disease"/>
            <person name="Wu L."/>
            <person name="Ma J."/>
        </authorList>
    </citation>
    <scope>NUCLEOTIDE SEQUENCE [LARGE SCALE GENOMIC DNA]</scope>
    <source>
        <strain evidence="4">CGMCC 4.7283</strain>
    </source>
</reference>
<dbReference type="InterPro" id="IPR011990">
    <property type="entry name" value="TPR-like_helical_dom_sf"/>
</dbReference>
<gene>
    <name evidence="3" type="ORF">ACFO5X_14790</name>
</gene>
<organism evidence="3 4">
    <name type="scientific">Seohaeicola nanhaiensis</name>
    <dbReference type="NCBI Taxonomy" id="1387282"/>
    <lineage>
        <taxon>Bacteria</taxon>
        <taxon>Pseudomonadati</taxon>
        <taxon>Pseudomonadota</taxon>
        <taxon>Alphaproteobacteria</taxon>
        <taxon>Rhodobacterales</taxon>
        <taxon>Roseobacteraceae</taxon>
        <taxon>Seohaeicola</taxon>
    </lineage>
</organism>
<feature type="signal peptide" evidence="1">
    <location>
        <begin position="1"/>
        <end position="19"/>
    </location>
</feature>
<name>A0ABV9KIF1_9RHOB</name>
<dbReference type="InterPro" id="IPR024983">
    <property type="entry name" value="CHAT_dom"/>
</dbReference>
<evidence type="ECO:0000313" key="4">
    <source>
        <dbReference type="Proteomes" id="UP001595973"/>
    </source>
</evidence>
<protein>
    <submittedName>
        <fullName evidence="3">CHAT domain-containing protein</fullName>
    </submittedName>
</protein>
<sequence length="1132" mass="119740">MRRVLALVLALSCAGTADAETLAEVNSRAQAAFSAGDAEGARKIAAEAVELARAPDGASDLAAWSTALSNAAFLTSTTGGDMAAAEALWREVIAAQDAAGSTTVEALLARMQLANHLSRQGRTEEAVELFRSALPMARGTQWHGQAAKMVADALYAAGDYTGFALAFEEVIAVAPELIRPVYGQYYGRLGQQVTALEEQEKWTEVAPLLEAQLTILRTFYDLDDRDTAIRNLMFNRYFALSQIGDYARARTQLLAWKSFGTLTEPERAFVEERMALALPLAEGGNIDTLDRLETVREALFFASAFDSGADPRIGLALRTLAGAEAYFGQTAAAIRSLEVGASILEQTEAGRRQVFLLYEDLAWALALNSEYARADLVYAKADAAREVALAQEPDPETPEERALRLVNRARFYEWTGREELARAEIDKAQTALGTASDFRAQLVRTQIADMALASGATADTGPLQTAIAALREVAPPDNADYSMALSNAADTLMVAGERKAARRLLSEAVEINRTALPDVVPQALHTRGFLARVEMIEGDRAGATAELRRVVAARKSPVYRDDLAAAAPDFEQFAWLLIDRPDRTAAGVAEAFEALQWTQVTRSAEATALLEARLAVDDPARGALLRQRQDLAEAHAGLAARLSRAQAAGQDTGALAEEIAAVAAEMAGVDSRLDALGLDALGLGSIEPLPLAEVQALLAPDEMLVTFLLPGLTPGRIAGLEGPANHVIGVTRDGVHIARMGEASRGALNRRIQAFRCDVAVSDPGCRGGGAAGLRGAMAASGPKPRAEDHFNVAAAHALFADLFGDLADEMADYPHLIIAPPPDLLRLPFEALPVSAEWSGGLADVHWLIRDHAISVLPAIYSLRALRAQDRLPRRMEHMVGFGDPVIGHAPPARCGDIAVAALRAAPSGGAVLHAAAARAVPLADVTWLAALPRLPDSVCELEAIRDAFGGAGDLVLGDAATETRVKAMDAEGFLRGADVLVFATHGLTAGETGATAPGLVLTPPAVATLEDDGLLTAGEIAGLDLDAQLVVLSACNTAAGGDTGQDGLSGLARAFFQAGARNLLVTHWAVYSEAAVDVTTGLFTALDRDPGLRFSEALRRSVLDILDDPGRPALHHHPSYWAAFALVGAE</sequence>
<evidence type="ECO:0000313" key="3">
    <source>
        <dbReference type="EMBL" id="MFC4669828.1"/>
    </source>
</evidence>
<dbReference type="Gene3D" id="1.25.40.10">
    <property type="entry name" value="Tetratricopeptide repeat domain"/>
    <property type="match status" value="2"/>
</dbReference>
<evidence type="ECO:0000256" key="1">
    <source>
        <dbReference type="SAM" id="SignalP"/>
    </source>
</evidence>
<dbReference type="EMBL" id="JBHSGI010000024">
    <property type="protein sequence ID" value="MFC4669828.1"/>
    <property type="molecule type" value="Genomic_DNA"/>
</dbReference>